<protein>
    <submittedName>
        <fullName evidence="1">Uncharacterized protein</fullName>
    </submittedName>
</protein>
<dbReference type="OrthoDB" id="1906673at2759"/>
<dbReference type="EMBL" id="NMUH01002079">
    <property type="protein sequence ID" value="MQL97646.1"/>
    <property type="molecule type" value="Genomic_DNA"/>
</dbReference>
<dbReference type="Proteomes" id="UP000652761">
    <property type="component" value="Unassembled WGS sequence"/>
</dbReference>
<sequence length="104" mass="11564">MPIKAQVQYHATSLLQLANLYAVFPPRRGQERELSDEAACPLPDRIGLCYIHRNRALLSDEVGEFSSGRQARMKERNLCTLMWNPTYGTAPVACIRWMGAAGGG</sequence>
<gene>
    <name evidence="1" type="ORF">Taro_030342</name>
</gene>
<evidence type="ECO:0000313" key="1">
    <source>
        <dbReference type="EMBL" id="MQL97646.1"/>
    </source>
</evidence>
<name>A0A843VRP0_COLES</name>
<comment type="caution">
    <text evidence="1">The sequence shown here is derived from an EMBL/GenBank/DDBJ whole genome shotgun (WGS) entry which is preliminary data.</text>
</comment>
<accession>A0A843VRP0</accession>
<reference evidence="1" key="1">
    <citation type="submission" date="2017-07" db="EMBL/GenBank/DDBJ databases">
        <title>Taro Niue Genome Assembly and Annotation.</title>
        <authorList>
            <person name="Atibalentja N."/>
            <person name="Keating K."/>
            <person name="Fields C.J."/>
        </authorList>
    </citation>
    <scope>NUCLEOTIDE SEQUENCE</scope>
    <source>
        <strain evidence="1">Niue_2</strain>
        <tissue evidence="1">Leaf</tissue>
    </source>
</reference>
<organism evidence="1 2">
    <name type="scientific">Colocasia esculenta</name>
    <name type="common">Wild taro</name>
    <name type="synonym">Arum esculentum</name>
    <dbReference type="NCBI Taxonomy" id="4460"/>
    <lineage>
        <taxon>Eukaryota</taxon>
        <taxon>Viridiplantae</taxon>
        <taxon>Streptophyta</taxon>
        <taxon>Embryophyta</taxon>
        <taxon>Tracheophyta</taxon>
        <taxon>Spermatophyta</taxon>
        <taxon>Magnoliopsida</taxon>
        <taxon>Liliopsida</taxon>
        <taxon>Araceae</taxon>
        <taxon>Aroideae</taxon>
        <taxon>Colocasieae</taxon>
        <taxon>Colocasia</taxon>
    </lineage>
</organism>
<evidence type="ECO:0000313" key="2">
    <source>
        <dbReference type="Proteomes" id="UP000652761"/>
    </source>
</evidence>
<dbReference type="AlphaFoldDB" id="A0A843VRP0"/>
<keyword evidence="2" id="KW-1185">Reference proteome</keyword>
<proteinExistence type="predicted"/>